<keyword evidence="3" id="KW-1185">Reference proteome</keyword>
<evidence type="ECO:0000313" key="3">
    <source>
        <dbReference type="Proteomes" id="UP000823775"/>
    </source>
</evidence>
<protein>
    <submittedName>
        <fullName evidence="2">Uncharacterized protein</fullName>
    </submittedName>
</protein>
<evidence type="ECO:0000256" key="1">
    <source>
        <dbReference type="SAM" id="MobiDB-lite"/>
    </source>
</evidence>
<name>A0ABS8WK14_DATST</name>
<reference evidence="2 3" key="1">
    <citation type="journal article" date="2021" name="BMC Genomics">
        <title>Datura genome reveals duplications of psychoactive alkaloid biosynthetic genes and high mutation rate following tissue culture.</title>
        <authorList>
            <person name="Rajewski A."/>
            <person name="Carter-House D."/>
            <person name="Stajich J."/>
            <person name="Litt A."/>
        </authorList>
    </citation>
    <scope>NUCLEOTIDE SEQUENCE [LARGE SCALE GENOMIC DNA]</scope>
    <source>
        <strain evidence="2">AR-01</strain>
    </source>
</reference>
<dbReference type="Proteomes" id="UP000823775">
    <property type="component" value="Unassembled WGS sequence"/>
</dbReference>
<feature type="region of interest" description="Disordered" evidence="1">
    <location>
        <begin position="1"/>
        <end position="60"/>
    </location>
</feature>
<comment type="caution">
    <text evidence="2">The sequence shown here is derived from an EMBL/GenBank/DDBJ whole genome shotgun (WGS) entry which is preliminary data.</text>
</comment>
<accession>A0ABS8WK14</accession>
<sequence length="189" mass="21712">MPPKGTKKNQEATARTEIAKKRQLRDKSKSESPSGSEESYEIDSLGEPPTVTTKSQDKSQVIVEEEPKIRTSALNEVPELRRIFEKYNMHWMAETPKKYISVMVREFYANYYSTLENKAPTRQAVKKEPVLDMVLVRECPVDISERTISRLVPTVNDNILSADWTTLMTCIMSEYVLNIPQIIAVEIRE</sequence>
<feature type="compositionally biased region" description="Basic and acidic residues" evidence="1">
    <location>
        <begin position="17"/>
        <end position="30"/>
    </location>
</feature>
<dbReference type="EMBL" id="JACEIK010007647">
    <property type="protein sequence ID" value="MCE3050499.1"/>
    <property type="molecule type" value="Genomic_DNA"/>
</dbReference>
<evidence type="ECO:0000313" key="2">
    <source>
        <dbReference type="EMBL" id="MCE3050499.1"/>
    </source>
</evidence>
<gene>
    <name evidence="2" type="ORF">HAX54_047385</name>
</gene>
<organism evidence="2 3">
    <name type="scientific">Datura stramonium</name>
    <name type="common">Jimsonweed</name>
    <name type="synonym">Common thornapple</name>
    <dbReference type="NCBI Taxonomy" id="4076"/>
    <lineage>
        <taxon>Eukaryota</taxon>
        <taxon>Viridiplantae</taxon>
        <taxon>Streptophyta</taxon>
        <taxon>Embryophyta</taxon>
        <taxon>Tracheophyta</taxon>
        <taxon>Spermatophyta</taxon>
        <taxon>Magnoliopsida</taxon>
        <taxon>eudicotyledons</taxon>
        <taxon>Gunneridae</taxon>
        <taxon>Pentapetalae</taxon>
        <taxon>asterids</taxon>
        <taxon>lamiids</taxon>
        <taxon>Solanales</taxon>
        <taxon>Solanaceae</taxon>
        <taxon>Solanoideae</taxon>
        <taxon>Datureae</taxon>
        <taxon>Datura</taxon>
    </lineage>
</organism>
<proteinExistence type="predicted"/>